<dbReference type="EMBL" id="DVNC01000049">
    <property type="protein sequence ID" value="HIU53831.1"/>
    <property type="molecule type" value="Genomic_DNA"/>
</dbReference>
<dbReference type="AlphaFoldDB" id="A0A9D1M586"/>
<evidence type="ECO:0000313" key="4">
    <source>
        <dbReference type="Proteomes" id="UP000824107"/>
    </source>
</evidence>
<evidence type="ECO:0000256" key="1">
    <source>
        <dbReference type="SAM" id="MobiDB-lite"/>
    </source>
</evidence>
<gene>
    <name evidence="3" type="ORF">IAD20_07090</name>
</gene>
<reference evidence="3" key="2">
    <citation type="journal article" date="2021" name="PeerJ">
        <title>Extensive microbial diversity within the chicken gut microbiome revealed by metagenomics and culture.</title>
        <authorList>
            <person name="Gilroy R."/>
            <person name="Ravi A."/>
            <person name="Getino M."/>
            <person name="Pursley I."/>
            <person name="Horton D.L."/>
            <person name="Alikhan N.F."/>
            <person name="Baker D."/>
            <person name="Gharbi K."/>
            <person name="Hall N."/>
            <person name="Watson M."/>
            <person name="Adriaenssens E.M."/>
            <person name="Foster-Nyarko E."/>
            <person name="Jarju S."/>
            <person name="Secka A."/>
            <person name="Antonio M."/>
            <person name="Oren A."/>
            <person name="Chaudhuri R.R."/>
            <person name="La Ragione R."/>
            <person name="Hildebrand F."/>
            <person name="Pallen M.J."/>
        </authorList>
    </citation>
    <scope>NUCLEOTIDE SEQUENCE</scope>
    <source>
        <strain evidence="3">ChiW3-316</strain>
    </source>
</reference>
<comment type="caution">
    <text evidence="3">The sequence shown here is derived from an EMBL/GenBank/DDBJ whole genome shotgun (WGS) entry which is preliminary data.</text>
</comment>
<dbReference type="Proteomes" id="UP000824107">
    <property type="component" value="Unassembled WGS sequence"/>
</dbReference>
<evidence type="ECO:0000256" key="2">
    <source>
        <dbReference type="SAM" id="SignalP"/>
    </source>
</evidence>
<keyword evidence="2" id="KW-0732">Signal</keyword>
<feature type="signal peptide" evidence="2">
    <location>
        <begin position="1"/>
        <end position="24"/>
    </location>
</feature>
<proteinExistence type="predicted"/>
<feature type="chain" id="PRO_5038821987" evidence="2">
    <location>
        <begin position="25"/>
        <end position="164"/>
    </location>
</feature>
<feature type="compositionally biased region" description="Polar residues" evidence="1">
    <location>
        <begin position="154"/>
        <end position="164"/>
    </location>
</feature>
<evidence type="ECO:0000313" key="3">
    <source>
        <dbReference type="EMBL" id="HIU53831.1"/>
    </source>
</evidence>
<accession>A0A9D1M586</accession>
<organism evidence="3 4">
    <name type="scientific">Candidatus Scatocola faecipullorum</name>
    <dbReference type="NCBI Taxonomy" id="2840917"/>
    <lineage>
        <taxon>Bacteria</taxon>
        <taxon>Pseudomonadati</taxon>
        <taxon>Pseudomonadota</taxon>
        <taxon>Alphaproteobacteria</taxon>
        <taxon>Rhodospirillales</taxon>
        <taxon>Rhodospirillaceae</taxon>
        <taxon>Rhodospirillaceae incertae sedis</taxon>
        <taxon>Candidatus Scatocola</taxon>
    </lineage>
</organism>
<feature type="region of interest" description="Disordered" evidence="1">
    <location>
        <begin position="142"/>
        <end position="164"/>
    </location>
</feature>
<sequence length="164" mass="18261">MKKSHLSALPLALMLLFGWSCSHSKTPKQPAEKNCISDCYVTDSNRTAINVDSLQNVGCYNITMTWQERLLSVYTANYAGKQVSEFVIGLFPPQGRKPDLKATRKVVFWGSEGKWDSKTGRVFTFPDGSDLEIGLRYLGGPDHLPQAPEPDTKLPNTPQTVMCH</sequence>
<protein>
    <submittedName>
        <fullName evidence="3">Uncharacterized protein</fullName>
    </submittedName>
</protein>
<reference evidence="3" key="1">
    <citation type="submission" date="2020-10" db="EMBL/GenBank/DDBJ databases">
        <authorList>
            <person name="Gilroy R."/>
        </authorList>
    </citation>
    <scope>NUCLEOTIDE SEQUENCE</scope>
    <source>
        <strain evidence="3">ChiW3-316</strain>
    </source>
</reference>
<name>A0A9D1M586_9PROT</name>